<organism evidence="2 3">
    <name type="scientific">Bugula neritina</name>
    <name type="common">Brown bryozoan</name>
    <name type="synonym">Sertularia neritina</name>
    <dbReference type="NCBI Taxonomy" id="10212"/>
    <lineage>
        <taxon>Eukaryota</taxon>
        <taxon>Metazoa</taxon>
        <taxon>Spiralia</taxon>
        <taxon>Lophotrochozoa</taxon>
        <taxon>Bryozoa</taxon>
        <taxon>Gymnolaemata</taxon>
        <taxon>Cheilostomatida</taxon>
        <taxon>Flustrina</taxon>
        <taxon>Buguloidea</taxon>
        <taxon>Bugulidae</taxon>
        <taxon>Bugula</taxon>
    </lineage>
</organism>
<dbReference type="SUPFAM" id="SSF81321">
    <property type="entry name" value="Family A G protein-coupled receptor-like"/>
    <property type="match status" value="1"/>
</dbReference>
<dbReference type="AlphaFoldDB" id="A0A7J7KHZ4"/>
<keyword evidence="3" id="KW-1185">Reference proteome</keyword>
<evidence type="ECO:0000256" key="1">
    <source>
        <dbReference type="SAM" id="Phobius"/>
    </source>
</evidence>
<evidence type="ECO:0000313" key="2">
    <source>
        <dbReference type="EMBL" id="KAF6037531.1"/>
    </source>
</evidence>
<keyword evidence="1" id="KW-0812">Transmembrane</keyword>
<protein>
    <recommendedName>
        <fullName evidence="4">G-protein coupled receptors family 1 profile domain-containing protein</fullName>
    </recommendedName>
</protein>
<keyword evidence="1" id="KW-1133">Transmembrane helix</keyword>
<dbReference type="EMBL" id="VXIV02000554">
    <property type="protein sequence ID" value="KAF6037531.1"/>
    <property type="molecule type" value="Genomic_DNA"/>
</dbReference>
<evidence type="ECO:0008006" key="4">
    <source>
        <dbReference type="Google" id="ProtNLM"/>
    </source>
</evidence>
<comment type="caution">
    <text evidence="2">The sequence shown here is derived from an EMBL/GenBank/DDBJ whole genome shotgun (WGS) entry which is preliminary data.</text>
</comment>
<feature type="transmembrane region" description="Helical" evidence="1">
    <location>
        <begin position="111"/>
        <end position="138"/>
    </location>
</feature>
<dbReference type="Gene3D" id="1.20.1070.10">
    <property type="entry name" value="Rhodopsin 7-helix transmembrane proteins"/>
    <property type="match status" value="1"/>
</dbReference>
<sequence length="436" mass="48197">MMSTGNTPAGSELLFRLNSTELQTNTMDDEFAAILNDTTFSVPAVATVIVSSIGQLVTCGFLLLLFLLKKQIAKHASLVMISILTNICLVAICDLGLRAPLMVMKEDRMGITHPVLCMIMTLTPDYFMIAILLSLPMLSVERLIRLESKEYLSTRQTKHLLACLLVIAYSMALVVSILPTTNLFSADVNTRCNRNLLYGYAFAYVYTALTIFSVVLTSVFSIAVVFRLKLRLSHLHTSMRRKIVMKQGTVSAVVITGLLFLALVPFAASLQLVLMCGSNELTGDHFCNEILPDVIFRACIILHKLCLIALPVVFLVLNPALRRKIWATLRRPKQMEQVVTISSNSVTASKESVCDRLHNSDDSDSDGDFITITEDLTFGRSGDIKGEVKRTRSGSVRDRHSVFDAVDVMSVISEKSELSRTYSGLSGITSDERSTY</sequence>
<feature type="transmembrane region" description="Helical" evidence="1">
    <location>
        <begin position="198"/>
        <end position="228"/>
    </location>
</feature>
<proteinExistence type="predicted"/>
<feature type="transmembrane region" description="Helical" evidence="1">
    <location>
        <begin position="44"/>
        <end position="66"/>
    </location>
</feature>
<keyword evidence="1" id="KW-0472">Membrane</keyword>
<feature type="transmembrane region" description="Helical" evidence="1">
    <location>
        <begin position="249"/>
        <end position="274"/>
    </location>
</feature>
<dbReference type="Proteomes" id="UP000593567">
    <property type="component" value="Unassembled WGS sequence"/>
</dbReference>
<gene>
    <name evidence="2" type="ORF">EB796_004147</name>
</gene>
<feature type="transmembrane region" description="Helical" evidence="1">
    <location>
        <begin position="159"/>
        <end position="178"/>
    </location>
</feature>
<name>A0A7J7KHZ4_BUGNE</name>
<reference evidence="2" key="1">
    <citation type="submission" date="2020-06" db="EMBL/GenBank/DDBJ databases">
        <title>Draft genome of Bugula neritina, a colonial animal packing powerful symbionts and potential medicines.</title>
        <authorList>
            <person name="Rayko M."/>
        </authorList>
    </citation>
    <scope>NUCLEOTIDE SEQUENCE [LARGE SCALE GENOMIC DNA]</scope>
    <source>
        <strain evidence="2">Kwan_BN1</strain>
    </source>
</reference>
<feature type="transmembrane region" description="Helical" evidence="1">
    <location>
        <begin position="78"/>
        <end position="99"/>
    </location>
</feature>
<accession>A0A7J7KHZ4</accession>
<evidence type="ECO:0000313" key="3">
    <source>
        <dbReference type="Proteomes" id="UP000593567"/>
    </source>
</evidence>
<feature type="transmembrane region" description="Helical" evidence="1">
    <location>
        <begin position="294"/>
        <end position="321"/>
    </location>
</feature>